<evidence type="ECO:0000256" key="4">
    <source>
        <dbReference type="ARBA" id="ARBA00023136"/>
    </source>
</evidence>
<dbReference type="SUPFAM" id="SSF103473">
    <property type="entry name" value="MFS general substrate transporter"/>
    <property type="match status" value="1"/>
</dbReference>
<keyword evidence="2 5" id="KW-0812">Transmembrane</keyword>
<feature type="transmembrane region" description="Helical" evidence="5">
    <location>
        <begin position="87"/>
        <end position="104"/>
    </location>
</feature>
<dbReference type="InterPro" id="IPR020846">
    <property type="entry name" value="MFS_dom"/>
</dbReference>
<evidence type="ECO:0000259" key="6">
    <source>
        <dbReference type="PROSITE" id="PS50850"/>
    </source>
</evidence>
<evidence type="ECO:0000256" key="5">
    <source>
        <dbReference type="SAM" id="Phobius"/>
    </source>
</evidence>
<dbReference type="Pfam" id="PF07690">
    <property type="entry name" value="MFS_1"/>
    <property type="match status" value="1"/>
</dbReference>
<protein>
    <submittedName>
        <fullName evidence="7">MFS transporter</fullName>
    </submittedName>
</protein>
<evidence type="ECO:0000313" key="7">
    <source>
        <dbReference type="EMBL" id="RDC42833.1"/>
    </source>
</evidence>
<keyword evidence="3 5" id="KW-1133">Transmembrane helix</keyword>
<accession>A0A369NWA2</accession>
<evidence type="ECO:0000256" key="1">
    <source>
        <dbReference type="ARBA" id="ARBA00004651"/>
    </source>
</evidence>
<dbReference type="EMBL" id="PPUT01000024">
    <property type="protein sequence ID" value="RDC42833.1"/>
    <property type="molecule type" value="Genomic_DNA"/>
</dbReference>
<feature type="transmembrane region" description="Helical" evidence="5">
    <location>
        <begin position="348"/>
        <end position="375"/>
    </location>
</feature>
<dbReference type="RefSeq" id="WP_114549421.1">
    <property type="nucleotide sequence ID" value="NZ_PPUT01000024.1"/>
</dbReference>
<gene>
    <name evidence="7" type="ORF">C1850_08910</name>
</gene>
<dbReference type="Proteomes" id="UP000253805">
    <property type="component" value="Unassembled WGS sequence"/>
</dbReference>
<feature type="transmembrane region" description="Helical" evidence="5">
    <location>
        <begin position="231"/>
        <end position="254"/>
    </location>
</feature>
<feature type="transmembrane region" description="Helical" evidence="5">
    <location>
        <begin position="288"/>
        <end position="309"/>
    </location>
</feature>
<sequence length="442" mass="46119">MSHAASQTHATATQTTPHRLLYFFVAFVLLMFFGLIYAWSLFVDPLEAEFGWDRSATSVVFTLSIITFCAGMLVAGALEERTSPRTVMLITAACLGLGLIASAFTESLPFIYATYGVLVGTGVGLGTDVVMSVTLKWFPDKQGLASGAMLMGFGGGTMLLSPVVTTMLGALGWRMTFGALGAIFVVLVGAGAFIMKLPTPEYVKPLLEKARQNATVAAVDMTGSQMVRTPTFWVFMVYLMLVTCGGLALISQAVPAAMELLMGAGAGAGASGAAAGAGVSAALPEAEALMLATAAMGSVSAMNGLGRLINGFIWDKFGYRVCLTWIAVAFAAGMLCCAFAMMGGNFPLLVAGFMLLGLMYGGNMCSMSAMVGTFFGPKYYGINYAIATCQMIPAAIVGPQILALSQMGSGSYLGAFWVFFGVAIAALIVSLFIKPPKNNRAA</sequence>
<evidence type="ECO:0000313" key="8">
    <source>
        <dbReference type="Proteomes" id="UP000253805"/>
    </source>
</evidence>
<dbReference type="InterPro" id="IPR050327">
    <property type="entry name" value="Proton-linked_MCT"/>
</dbReference>
<feature type="transmembrane region" description="Helical" evidence="5">
    <location>
        <begin position="59"/>
        <end position="78"/>
    </location>
</feature>
<feature type="transmembrane region" description="Helical" evidence="5">
    <location>
        <begin position="110"/>
        <end position="135"/>
    </location>
</feature>
<name>A0A369NWA2_9ACTN</name>
<dbReference type="InterPro" id="IPR036259">
    <property type="entry name" value="MFS_trans_sf"/>
</dbReference>
<comment type="subcellular location">
    <subcellularLocation>
        <location evidence="1">Cell membrane</location>
        <topology evidence="1">Multi-pass membrane protein</topology>
    </subcellularLocation>
</comment>
<organism evidence="7 8">
    <name type="scientific">Adlercreutzia equolifaciens subsp. celatus</name>
    <dbReference type="NCBI Taxonomy" id="394340"/>
    <lineage>
        <taxon>Bacteria</taxon>
        <taxon>Bacillati</taxon>
        <taxon>Actinomycetota</taxon>
        <taxon>Coriobacteriia</taxon>
        <taxon>Eggerthellales</taxon>
        <taxon>Eggerthellaceae</taxon>
        <taxon>Adlercreutzia</taxon>
    </lineage>
</organism>
<evidence type="ECO:0000256" key="2">
    <source>
        <dbReference type="ARBA" id="ARBA00022692"/>
    </source>
</evidence>
<dbReference type="AlphaFoldDB" id="A0A369NWA2"/>
<feature type="transmembrane region" description="Helical" evidence="5">
    <location>
        <begin position="147"/>
        <end position="171"/>
    </location>
</feature>
<dbReference type="Gene3D" id="1.20.1250.20">
    <property type="entry name" value="MFS general substrate transporter like domains"/>
    <property type="match status" value="2"/>
</dbReference>
<feature type="transmembrane region" description="Helical" evidence="5">
    <location>
        <begin position="177"/>
        <end position="195"/>
    </location>
</feature>
<feature type="domain" description="Major facilitator superfamily (MFS) profile" evidence="6">
    <location>
        <begin position="19"/>
        <end position="438"/>
    </location>
</feature>
<keyword evidence="4 5" id="KW-0472">Membrane</keyword>
<feature type="transmembrane region" description="Helical" evidence="5">
    <location>
        <begin position="20"/>
        <end position="39"/>
    </location>
</feature>
<feature type="transmembrane region" description="Helical" evidence="5">
    <location>
        <begin position="321"/>
        <end position="342"/>
    </location>
</feature>
<dbReference type="PANTHER" id="PTHR11360">
    <property type="entry name" value="MONOCARBOXYLATE TRANSPORTER"/>
    <property type="match status" value="1"/>
</dbReference>
<dbReference type="GO" id="GO:0005886">
    <property type="term" value="C:plasma membrane"/>
    <property type="evidence" value="ECO:0007669"/>
    <property type="project" value="UniProtKB-SubCell"/>
</dbReference>
<comment type="caution">
    <text evidence="7">The sequence shown here is derived from an EMBL/GenBank/DDBJ whole genome shotgun (WGS) entry which is preliminary data.</text>
</comment>
<reference evidence="7 8" key="1">
    <citation type="journal article" date="2018" name="Elife">
        <title>Discovery and characterization of a prevalent human gut bacterial enzyme sufficient for the inactivation of a family of plant toxins.</title>
        <authorList>
            <person name="Koppel N."/>
            <person name="Bisanz J.E."/>
            <person name="Pandelia M.E."/>
            <person name="Turnbaugh P.J."/>
            <person name="Balskus E.P."/>
        </authorList>
    </citation>
    <scope>NUCLEOTIDE SEQUENCE [LARGE SCALE GENOMIC DNA]</scope>
    <source>
        <strain evidence="7 8">OB21 GAM 11</strain>
    </source>
</reference>
<feature type="transmembrane region" description="Helical" evidence="5">
    <location>
        <begin position="382"/>
        <end position="402"/>
    </location>
</feature>
<evidence type="ECO:0000256" key="3">
    <source>
        <dbReference type="ARBA" id="ARBA00022989"/>
    </source>
</evidence>
<dbReference type="InterPro" id="IPR011701">
    <property type="entry name" value="MFS"/>
</dbReference>
<dbReference type="PROSITE" id="PS50850">
    <property type="entry name" value="MFS"/>
    <property type="match status" value="1"/>
</dbReference>
<dbReference type="GO" id="GO:0022857">
    <property type="term" value="F:transmembrane transporter activity"/>
    <property type="evidence" value="ECO:0007669"/>
    <property type="project" value="InterPro"/>
</dbReference>
<proteinExistence type="predicted"/>
<feature type="transmembrane region" description="Helical" evidence="5">
    <location>
        <begin position="414"/>
        <end position="433"/>
    </location>
</feature>